<reference evidence="3 4" key="1">
    <citation type="submission" date="2019-03" db="EMBL/GenBank/DDBJ databases">
        <title>Draft Genome Sequence of Desulfosporosinus fructosivorans Strain 63.6F, Isolated from Marine Sediment in the Baltic Sea.</title>
        <authorList>
            <person name="Hausmann B."/>
            <person name="Vandieken V."/>
            <person name="Pjevac P."/>
            <person name="Schreck K."/>
            <person name="Herbold C.W."/>
            <person name="Loy A."/>
        </authorList>
    </citation>
    <scope>NUCLEOTIDE SEQUENCE [LARGE SCALE GENOMIC DNA]</scope>
    <source>
        <strain evidence="3 4">63.6F</strain>
    </source>
</reference>
<dbReference type="PANTHER" id="PTHR35862:SF1">
    <property type="entry name" value="FELS-2 PROPHAGE PROTEIN"/>
    <property type="match status" value="1"/>
</dbReference>
<gene>
    <name evidence="3" type="ORF">E4K67_17500</name>
</gene>
<feature type="domain" description="Baseplate J-like central" evidence="2">
    <location>
        <begin position="201"/>
        <end position="273"/>
    </location>
</feature>
<accession>A0A4Z0R3D7</accession>
<name>A0A4Z0R3D7_9FIRM</name>
<feature type="domain" description="Baseplate protein J-like barrel" evidence="1">
    <location>
        <begin position="102"/>
        <end position="180"/>
    </location>
</feature>
<dbReference type="RefSeq" id="WP_135548981.1">
    <property type="nucleotide sequence ID" value="NZ_SPQQ01000006.1"/>
</dbReference>
<evidence type="ECO:0000259" key="1">
    <source>
        <dbReference type="Pfam" id="PF04865"/>
    </source>
</evidence>
<dbReference type="InterPro" id="IPR006949">
    <property type="entry name" value="Barrel_Baseplate_J-like"/>
</dbReference>
<evidence type="ECO:0000313" key="4">
    <source>
        <dbReference type="Proteomes" id="UP000298460"/>
    </source>
</evidence>
<dbReference type="EMBL" id="SPQQ01000006">
    <property type="protein sequence ID" value="TGE36895.1"/>
    <property type="molecule type" value="Genomic_DNA"/>
</dbReference>
<protein>
    <submittedName>
        <fullName evidence="3">Baseplate J/gp47 family protein</fullName>
    </submittedName>
</protein>
<proteinExistence type="predicted"/>
<dbReference type="PANTHER" id="PTHR35862">
    <property type="entry name" value="FELS-2 PROPHAGE PROTEIN"/>
    <property type="match status" value="1"/>
</dbReference>
<sequence length="387" mass="42196">MSEINFVEVDAAQIQADMIRQFEQVLGENLYPADERLMFLQQETQVVVGLKNLINDSARQNLLRYARGDVLDALGELYGDRGKRLSAQSAITTLKITLSVIQPSNYLIRAGKRVTPDGMLYYATSSDVTILAGQLTAEVKGIATEVGSQYNGYIAGQIKTMVDPIPYVLSIVNTDTSSGGTDIEGDDNYRERLRILPESLSTAGPEGAYIFWAKSADSTIIDVAVDSPSPCVVRIVPLLEEGGIPSQSILDAVLAITSAKDKRPLTDQVQVEAPTVVSYDIALTYYLDEKLSADEIKYRQAIEGEKLDVGVDSAVYEYISWQQSELGISVSPDMLRYFIQSAAQYQQSSITKTAVKRIALTSPVYADITSTQVAKVGTITVAYGGLE</sequence>
<comment type="caution">
    <text evidence="3">The sequence shown here is derived from an EMBL/GenBank/DDBJ whole genome shotgun (WGS) entry which is preliminary data.</text>
</comment>
<dbReference type="AlphaFoldDB" id="A0A4Z0R3D7"/>
<dbReference type="InterPro" id="IPR058531">
    <property type="entry name" value="Baseplate_J_M"/>
</dbReference>
<dbReference type="InterPro" id="IPR052726">
    <property type="entry name" value="Phage_Baseplate_Hub"/>
</dbReference>
<evidence type="ECO:0000313" key="3">
    <source>
        <dbReference type="EMBL" id="TGE36895.1"/>
    </source>
</evidence>
<dbReference type="Pfam" id="PF26078">
    <property type="entry name" value="Baseplate_J_M"/>
    <property type="match status" value="1"/>
</dbReference>
<keyword evidence="4" id="KW-1185">Reference proteome</keyword>
<dbReference type="Proteomes" id="UP000298460">
    <property type="component" value="Unassembled WGS sequence"/>
</dbReference>
<dbReference type="OrthoDB" id="9793802at2"/>
<evidence type="ECO:0000259" key="2">
    <source>
        <dbReference type="Pfam" id="PF26078"/>
    </source>
</evidence>
<dbReference type="Pfam" id="PF04865">
    <property type="entry name" value="Baseplate_J"/>
    <property type="match status" value="1"/>
</dbReference>
<organism evidence="3 4">
    <name type="scientific">Desulfosporosinus fructosivorans</name>
    <dbReference type="NCBI Taxonomy" id="2018669"/>
    <lineage>
        <taxon>Bacteria</taxon>
        <taxon>Bacillati</taxon>
        <taxon>Bacillota</taxon>
        <taxon>Clostridia</taxon>
        <taxon>Eubacteriales</taxon>
        <taxon>Desulfitobacteriaceae</taxon>
        <taxon>Desulfosporosinus</taxon>
    </lineage>
</organism>